<name>A0A9D4GYB5_DREPO</name>
<reference evidence="1" key="2">
    <citation type="submission" date="2020-11" db="EMBL/GenBank/DDBJ databases">
        <authorList>
            <person name="McCartney M.A."/>
            <person name="Auch B."/>
            <person name="Kono T."/>
            <person name="Mallez S."/>
            <person name="Becker A."/>
            <person name="Gohl D.M."/>
            <person name="Silverstein K.A.T."/>
            <person name="Koren S."/>
            <person name="Bechman K.B."/>
            <person name="Herman A."/>
            <person name="Abrahante J.E."/>
            <person name="Garbe J."/>
        </authorList>
    </citation>
    <scope>NUCLEOTIDE SEQUENCE</scope>
    <source>
        <strain evidence="1">Duluth1</strain>
        <tissue evidence="1">Whole animal</tissue>
    </source>
</reference>
<gene>
    <name evidence="1" type="ORF">DPMN_127762</name>
</gene>
<comment type="caution">
    <text evidence="1">The sequence shown here is derived from an EMBL/GenBank/DDBJ whole genome shotgun (WGS) entry which is preliminary data.</text>
</comment>
<evidence type="ECO:0000313" key="1">
    <source>
        <dbReference type="EMBL" id="KAH3825879.1"/>
    </source>
</evidence>
<accession>A0A9D4GYB5</accession>
<organism evidence="1 2">
    <name type="scientific">Dreissena polymorpha</name>
    <name type="common">Zebra mussel</name>
    <name type="synonym">Mytilus polymorpha</name>
    <dbReference type="NCBI Taxonomy" id="45954"/>
    <lineage>
        <taxon>Eukaryota</taxon>
        <taxon>Metazoa</taxon>
        <taxon>Spiralia</taxon>
        <taxon>Lophotrochozoa</taxon>
        <taxon>Mollusca</taxon>
        <taxon>Bivalvia</taxon>
        <taxon>Autobranchia</taxon>
        <taxon>Heteroconchia</taxon>
        <taxon>Euheterodonta</taxon>
        <taxon>Imparidentia</taxon>
        <taxon>Neoheterodontei</taxon>
        <taxon>Myida</taxon>
        <taxon>Dreissenoidea</taxon>
        <taxon>Dreissenidae</taxon>
        <taxon>Dreissena</taxon>
    </lineage>
</organism>
<evidence type="ECO:0000313" key="2">
    <source>
        <dbReference type="Proteomes" id="UP000828390"/>
    </source>
</evidence>
<protein>
    <submittedName>
        <fullName evidence="1">Uncharacterized protein</fullName>
    </submittedName>
</protein>
<sequence length="90" mass="10220">MFFPTKPAHVCTGLRHLCVSFAQLVPYQLQCNICHELNQSGSCIKHALPKQPLFSPINCLAAVQEIQGEYFRLIRIPVKLACFHSDRESH</sequence>
<proteinExistence type="predicted"/>
<dbReference type="Proteomes" id="UP000828390">
    <property type="component" value="Unassembled WGS sequence"/>
</dbReference>
<dbReference type="EMBL" id="JAIWYP010000005">
    <property type="protein sequence ID" value="KAH3825879.1"/>
    <property type="molecule type" value="Genomic_DNA"/>
</dbReference>
<keyword evidence="2" id="KW-1185">Reference proteome</keyword>
<dbReference type="AlphaFoldDB" id="A0A9D4GYB5"/>
<reference evidence="1" key="1">
    <citation type="journal article" date="2019" name="bioRxiv">
        <title>The Genome of the Zebra Mussel, Dreissena polymorpha: A Resource for Invasive Species Research.</title>
        <authorList>
            <person name="McCartney M.A."/>
            <person name="Auch B."/>
            <person name="Kono T."/>
            <person name="Mallez S."/>
            <person name="Zhang Y."/>
            <person name="Obille A."/>
            <person name="Becker A."/>
            <person name="Abrahante J.E."/>
            <person name="Garbe J."/>
            <person name="Badalamenti J.P."/>
            <person name="Herman A."/>
            <person name="Mangelson H."/>
            <person name="Liachko I."/>
            <person name="Sullivan S."/>
            <person name="Sone E.D."/>
            <person name="Koren S."/>
            <person name="Silverstein K.A.T."/>
            <person name="Beckman K.B."/>
            <person name="Gohl D.M."/>
        </authorList>
    </citation>
    <scope>NUCLEOTIDE SEQUENCE</scope>
    <source>
        <strain evidence="1">Duluth1</strain>
        <tissue evidence="1">Whole animal</tissue>
    </source>
</reference>